<proteinExistence type="predicted"/>
<reference evidence="3 4" key="1">
    <citation type="journal article" date="2020" name="Antonie Van Leeuwenhoek">
        <title>Rhodopirellula heiligendammensis sp. nov., Rhodopirellula pilleata sp. nov., and Rhodopirellula solitaria sp. nov. isolated from natural or artificial marine surfaces in Northern Germany and California, USA, and emended description of the genus Rhodopirellula.</title>
        <authorList>
            <person name="Kallscheuer N."/>
            <person name="Wiegand S."/>
            <person name="Jogler M."/>
            <person name="Boedeker C."/>
            <person name="Peeters S.H."/>
            <person name="Rast P."/>
            <person name="Heuer A."/>
            <person name="Jetten M.S.M."/>
            <person name="Rohde M."/>
            <person name="Jogler C."/>
        </authorList>
    </citation>
    <scope>NUCLEOTIDE SEQUENCE [LARGE SCALE GENOMIC DNA]</scope>
    <source>
        <strain evidence="3 4">Poly21</strain>
    </source>
</reference>
<name>A0A5C6BGL1_9BACT</name>
<dbReference type="EMBL" id="SJPU01000003">
    <property type="protein sequence ID" value="TWU10621.1"/>
    <property type="molecule type" value="Genomic_DNA"/>
</dbReference>
<dbReference type="GO" id="GO:0016787">
    <property type="term" value="F:hydrolase activity"/>
    <property type="evidence" value="ECO:0007669"/>
    <property type="project" value="InterPro"/>
</dbReference>
<evidence type="ECO:0000313" key="3">
    <source>
        <dbReference type="EMBL" id="TWU10621.1"/>
    </source>
</evidence>
<evidence type="ECO:0000259" key="2">
    <source>
        <dbReference type="Pfam" id="PF06439"/>
    </source>
</evidence>
<evidence type="ECO:0000256" key="1">
    <source>
        <dbReference type="SAM" id="MobiDB-lite"/>
    </source>
</evidence>
<comment type="caution">
    <text evidence="3">The sequence shown here is derived from an EMBL/GenBank/DDBJ whole genome shotgun (WGS) entry which is preliminary data.</text>
</comment>
<feature type="domain" description="3-keto-alpha-glucoside-1,2-lyase/3-keto-2-hydroxy-glucal hydratase" evidence="2">
    <location>
        <begin position="103"/>
        <end position="303"/>
    </location>
</feature>
<sequence length="509" mass="56118">MQLVASKKDEMPLLSQFPVGDGDSSSPVPPLSRRGGFSHTATKYSMLSHSAPHLSHPSHLGLSMKMRFSLTLAASLASLALALPHGHAADSAPASDAKVATGVEVLFNGQNLDGWHGQPHFDPYKLEEMPADERAAMIEKWTAEARDHWSVEGDELVNDGHGPYLTTDDEYEDYELELEYKTVPKADSGIYLKGTPQVQIWDSTEEAKFAIGANLGSGALWNNTEGQPGKNPLVLADRPFGEWNKVRIIQVGARTSVWLNDQQVVDKAIMENYWRRDEPLRPRGPIQLQTHGGEIRWRNIALRPLDTKQANEFLADRDTDGFSALTDGKTLDGWIGAVDDYEVTPEGSIRCRKGRGGNLLTKDEYSNFVVRLFFRLPPGGNNGLAIRCPEGVNPAYGAMTELQVLDNTAPQYAKLDPRQYHGSAYGMAAAKRGYLRPVGQWNFQQVRVDGSTIEVELNGNVILKTDVSKVTDYMAGSAHPGKDRKTGHFGFAGHNDAVEFRDVTIRPLK</sequence>
<dbReference type="InterPro" id="IPR010496">
    <property type="entry name" value="AL/BT2_dom"/>
</dbReference>
<feature type="domain" description="3-keto-alpha-glucoside-1,2-lyase/3-keto-2-hydroxy-glucal hydratase" evidence="2">
    <location>
        <begin position="321"/>
        <end position="506"/>
    </location>
</feature>
<accession>A0A5C6BGL1</accession>
<dbReference type="Pfam" id="PF06439">
    <property type="entry name" value="3keto-disac_hyd"/>
    <property type="match status" value="2"/>
</dbReference>
<keyword evidence="4" id="KW-1185">Reference proteome</keyword>
<gene>
    <name evidence="3" type="ORF">Poly21_45270</name>
</gene>
<dbReference type="AlphaFoldDB" id="A0A5C6BGL1"/>
<dbReference type="Proteomes" id="UP000319908">
    <property type="component" value="Unassembled WGS sequence"/>
</dbReference>
<feature type="region of interest" description="Disordered" evidence="1">
    <location>
        <begin position="14"/>
        <end position="35"/>
    </location>
</feature>
<organism evidence="3 4">
    <name type="scientific">Allorhodopirellula heiligendammensis</name>
    <dbReference type="NCBI Taxonomy" id="2714739"/>
    <lineage>
        <taxon>Bacteria</taxon>
        <taxon>Pseudomonadati</taxon>
        <taxon>Planctomycetota</taxon>
        <taxon>Planctomycetia</taxon>
        <taxon>Pirellulales</taxon>
        <taxon>Pirellulaceae</taxon>
        <taxon>Allorhodopirellula</taxon>
    </lineage>
</organism>
<dbReference type="Gene3D" id="2.60.120.560">
    <property type="entry name" value="Exo-inulinase, domain 1"/>
    <property type="match status" value="2"/>
</dbReference>
<evidence type="ECO:0000313" key="4">
    <source>
        <dbReference type="Proteomes" id="UP000319908"/>
    </source>
</evidence>
<protein>
    <recommendedName>
        <fullName evidence="2">3-keto-alpha-glucoside-1,2-lyase/3-keto-2-hydroxy-glucal hydratase domain-containing protein</fullName>
    </recommendedName>
</protein>